<keyword evidence="3 8" id="KW-0132">Cell division</keyword>
<evidence type="ECO:0000256" key="9">
    <source>
        <dbReference type="NCBIfam" id="TIGR02209"/>
    </source>
</evidence>
<evidence type="ECO:0000256" key="3">
    <source>
        <dbReference type="ARBA" id="ARBA00022618"/>
    </source>
</evidence>
<keyword evidence="5 8" id="KW-1133">Transmembrane helix</keyword>
<comment type="caution">
    <text evidence="11">The sequence shown here is derived from an EMBL/GenBank/DDBJ whole genome shotgun (WGS) entry which is preliminary data.</text>
</comment>
<dbReference type="Pfam" id="PF04999">
    <property type="entry name" value="FtsL"/>
    <property type="match status" value="1"/>
</dbReference>
<comment type="subunit">
    <text evidence="8">Part of a complex composed of FtsB, FtsL and FtsQ.</text>
</comment>
<dbReference type="AlphaFoldDB" id="A0A1E2VDU1"/>
<evidence type="ECO:0000256" key="1">
    <source>
        <dbReference type="ARBA" id="ARBA00004401"/>
    </source>
</evidence>
<evidence type="ECO:0000256" key="7">
    <source>
        <dbReference type="ARBA" id="ARBA00023306"/>
    </source>
</evidence>
<comment type="subcellular location">
    <subcellularLocation>
        <location evidence="8">Cell inner membrane</location>
        <topology evidence="8">Single-pass type II membrane protein</topology>
    </subcellularLocation>
    <subcellularLocation>
        <location evidence="1">Cell membrane</location>
        <topology evidence="1">Single-pass type II membrane protein</topology>
    </subcellularLocation>
    <text evidence="8">Localizes to the division septum where it forms a ring structure.</text>
</comment>
<dbReference type="GO" id="GO:0032153">
    <property type="term" value="C:cell division site"/>
    <property type="evidence" value="ECO:0007669"/>
    <property type="project" value="UniProtKB-UniRule"/>
</dbReference>
<protein>
    <recommendedName>
        <fullName evidence="8 9">Cell division protein FtsL</fullName>
    </recommendedName>
</protein>
<dbReference type="PANTHER" id="PTHR37479">
    <property type="entry name" value="CELL DIVISION PROTEIN FTSL"/>
    <property type="match status" value="1"/>
</dbReference>
<dbReference type="EMBL" id="MDTQ01000001">
    <property type="protein sequence ID" value="ODC05147.1"/>
    <property type="molecule type" value="Genomic_DNA"/>
</dbReference>
<evidence type="ECO:0000256" key="4">
    <source>
        <dbReference type="ARBA" id="ARBA00022692"/>
    </source>
</evidence>
<proteinExistence type="inferred from homology"/>
<keyword evidence="12" id="KW-1185">Reference proteome</keyword>
<gene>
    <name evidence="8" type="primary">ftsL</name>
    <name evidence="11" type="ORF">BFW38_03180</name>
</gene>
<dbReference type="STRING" id="197479.BFW38_03180"/>
<dbReference type="HAMAP" id="MF_00910">
    <property type="entry name" value="FtsL"/>
    <property type="match status" value="1"/>
</dbReference>
<feature type="signal peptide" evidence="10">
    <location>
        <begin position="1"/>
        <end position="21"/>
    </location>
</feature>
<dbReference type="InterPro" id="IPR011922">
    <property type="entry name" value="Cell_div_FtsL"/>
</dbReference>
<keyword evidence="10" id="KW-0732">Signal</keyword>
<feature type="chain" id="PRO_5009119740" description="Cell division protein FtsL" evidence="10">
    <location>
        <begin position="22"/>
        <end position="87"/>
    </location>
</feature>
<keyword evidence="6 8" id="KW-0472">Membrane</keyword>
<comment type="similarity">
    <text evidence="8">Belongs to the FtsL family.</text>
</comment>
<evidence type="ECO:0000256" key="8">
    <source>
        <dbReference type="HAMAP-Rule" id="MF_00910"/>
    </source>
</evidence>
<dbReference type="NCBIfam" id="TIGR02209">
    <property type="entry name" value="ftsL_broad"/>
    <property type="match status" value="1"/>
</dbReference>
<reference evidence="11 12" key="1">
    <citation type="submission" date="2016-08" db="EMBL/GenBank/DDBJ databases">
        <authorList>
            <person name="Seilhamer J.J."/>
        </authorList>
    </citation>
    <scope>NUCLEOTIDE SEQUENCE [LARGE SCALE GENOMIC DNA]</scope>
    <source>
        <strain evidence="11 12">PH27A</strain>
    </source>
</reference>
<evidence type="ECO:0000256" key="5">
    <source>
        <dbReference type="ARBA" id="ARBA00022989"/>
    </source>
</evidence>
<dbReference type="Proteomes" id="UP000094291">
    <property type="component" value="Unassembled WGS sequence"/>
</dbReference>
<name>A0A1E2VDU1_9GAMM</name>
<evidence type="ECO:0000256" key="2">
    <source>
        <dbReference type="ARBA" id="ARBA00022475"/>
    </source>
</evidence>
<evidence type="ECO:0000313" key="11">
    <source>
        <dbReference type="EMBL" id="ODC05147.1"/>
    </source>
</evidence>
<dbReference type="GO" id="GO:0043093">
    <property type="term" value="P:FtsZ-dependent cytokinesis"/>
    <property type="evidence" value="ECO:0007669"/>
    <property type="project" value="UniProtKB-UniRule"/>
</dbReference>
<dbReference type="PANTHER" id="PTHR37479:SF1">
    <property type="entry name" value="CELL DIVISION PROTEIN FTSL"/>
    <property type="match status" value="1"/>
</dbReference>
<keyword evidence="4 8" id="KW-0812">Transmembrane</keyword>
<keyword evidence="7 8" id="KW-0131">Cell cycle</keyword>
<sequence length="87" mass="9709">MKGGMALALLLAVLVTAQALIQVTQTSRQQQVRLQTLQGEQDALQVEWGRLLLEQGALASPARIERLAREKLNLYLPDPHDIQVREP</sequence>
<keyword evidence="8" id="KW-0997">Cell inner membrane</keyword>
<dbReference type="GO" id="GO:0005886">
    <property type="term" value="C:plasma membrane"/>
    <property type="evidence" value="ECO:0007669"/>
    <property type="project" value="UniProtKB-SubCell"/>
</dbReference>
<evidence type="ECO:0000256" key="10">
    <source>
        <dbReference type="SAM" id="SignalP"/>
    </source>
</evidence>
<accession>A0A1E2VDU1</accession>
<organism evidence="11 12">
    <name type="scientific">Terasakiispira papahanaumokuakeensis</name>
    <dbReference type="NCBI Taxonomy" id="197479"/>
    <lineage>
        <taxon>Bacteria</taxon>
        <taxon>Pseudomonadati</taxon>
        <taxon>Pseudomonadota</taxon>
        <taxon>Gammaproteobacteria</taxon>
        <taxon>Oceanospirillales</taxon>
        <taxon>Terasakiispira</taxon>
    </lineage>
</organism>
<evidence type="ECO:0000256" key="6">
    <source>
        <dbReference type="ARBA" id="ARBA00023136"/>
    </source>
</evidence>
<keyword evidence="2 8" id="KW-1003">Cell membrane</keyword>
<evidence type="ECO:0000313" key="12">
    <source>
        <dbReference type="Proteomes" id="UP000094291"/>
    </source>
</evidence>
<comment type="function">
    <text evidence="8">Essential cell division protein. May link together the upstream cell division proteins, which are predominantly cytoplasmic, with the downstream cell division proteins, which are predominantly periplasmic.</text>
</comment>